<evidence type="ECO:0000313" key="3">
    <source>
        <dbReference type="Proteomes" id="UP000438120"/>
    </source>
</evidence>
<accession>A0A6A8MF02</accession>
<gene>
    <name evidence="2" type="ORF">FYJ62_06785</name>
</gene>
<dbReference type="InterPro" id="IPR021324">
    <property type="entry name" value="DUF2929"/>
</dbReference>
<evidence type="ECO:0000256" key="1">
    <source>
        <dbReference type="SAM" id="Phobius"/>
    </source>
</evidence>
<keyword evidence="1" id="KW-0472">Membrane</keyword>
<evidence type="ECO:0000313" key="2">
    <source>
        <dbReference type="EMBL" id="MST87342.1"/>
    </source>
</evidence>
<comment type="caution">
    <text evidence="2">The sequence shown here is derived from an EMBL/GenBank/DDBJ whole genome shotgun (WGS) entry which is preliminary data.</text>
</comment>
<dbReference type="Pfam" id="PF11151">
    <property type="entry name" value="DUF2929"/>
    <property type="match status" value="1"/>
</dbReference>
<sequence>MGRSIVCMVWGMVFTFIIGFIGGPLVQHTYQPAHLLLVGAIFGLLFALIIPTITAKSVKDDSEYSK</sequence>
<proteinExistence type="predicted"/>
<feature type="transmembrane region" description="Helical" evidence="1">
    <location>
        <begin position="7"/>
        <end position="26"/>
    </location>
</feature>
<keyword evidence="3" id="KW-1185">Reference proteome</keyword>
<organism evidence="2 3">
    <name type="scientific">Lactobacillus porci</name>
    <dbReference type="NCBI Taxonomy" id="2012477"/>
    <lineage>
        <taxon>Bacteria</taxon>
        <taxon>Bacillati</taxon>
        <taxon>Bacillota</taxon>
        <taxon>Bacilli</taxon>
        <taxon>Lactobacillales</taxon>
        <taxon>Lactobacillaceae</taxon>
        <taxon>Lactobacillus</taxon>
    </lineage>
</organism>
<keyword evidence="1" id="KW-0812">Transmembrane</keyword>
<protein>
    <submittedName>
        <fullName evidence="2">DUF2929 family protein</fullName>
    </submittedName>
</protein>
<dbReference type="Proteomes" id="UP000438120">
    <property type="component" value="Unassembled WGS sequence"/>
</dbReference>
<name>A0A6A8MF02_9LACO</name>
<keyword evidence="1" id="KW-1133">Transmembrane helix</keyword>
<dbReference type="EMBL" id="VUMX01000017">
    <property type="protein sequence ID" value="MST87342.1"/>
    <property type="molecule type" value="Genomic_DNA"/>
</dbReference>
<dbReference type="AlphaFoldDB" id="A0A6A8MF02"/>
<dbReference type="RefSeq" id="WP_302187415.1">
    <property type="nucleotide sequence ID" value="NZ_JBKZBY010000009.1"/>
</dbReference>
<feature type="transmembrane region" description="Helical" evidence="1">
    <location>
        <begin position="32"/>
        <end position="50"/>
    </location>
</feature>
<reference evidence="2 3" key="1">
    <citation type="submission" date="2019-08" db="EMBL/GenBank/DDBJ databases">
        <title>In-depth cultivation of the pig gut microbiome towards novel bacterial diversity and tailored functional studies.</title>
        <authorList>
            <person name="Wylensek D."/>
            <person name="Hitch T.C.A."/>
            <person name="Clavel T."/>
        </authorList>
    </citation>
    <scope>NUCLEOTIDE SEQUENCE [LARGE SCALE GENOMIC DNA]</scope>
    <source>
        <strain evidence="2 3">Bifido-178-WT-2B</strain>
    </source>
</reference>